<dbReference type="InterPro" id="IPR000726">
    <property type="entry name" value="Glyco_hydro_19_cat"/>
</dbReference>
<evidence type="ECO:0000313" key="4">
    <source>
        <dbReference type="Proteomes" id="UP000509782"/>
    </source>
</evidence>
<evidence type="ECO:0000256" key="1">
    <source>
        <dbReference type="SAM" id="SignalP"/>
    </source>
</evidence>
<dbReference type="RefSeq" id="WP_123785802.1">
    <property type="nucleotide sequence ID" value="NZ_CP036344.1"/>
</dbReference>
<keyword evidence="1" id="KW-0732">Signal</keyword>
<accession>A0A6N0JP39</accession>
<dbReference type="GO" id="GO:0006032">
    <property type="term" value="P:chitin catabolic process"/>
    <property type="evidence" value="ECO:0007669"/>
    <property type="project" value="InterPro"/>
</dbReference>
<feature type="chain" id="PRO_5026933449" description="Glycoside hydrolase family 19 catalytic domain-containing protein" evidence="1">
    <location>
        <begin position="23"/>
        <end position="233"/>
    </location>
</feature>
<sequence length="233" mass="25700">MAKKSITSLAAVALAFSAYAYAGPVDRAAFYQACEMSRALPKGLFKGERRQGIERIFDYWETTKYTDDRWLAYILGTAYRESAGTMRPVREGLCDTDACSIRKVTAHFGAGNISNNYALPDENGNSYFGRGLVQITHKGKYRSVSRALGWNEDLVHHPEMALDPDKATIILVEGMAQGLFTKCSLPNKFSAATSLSDDWIKARCIVNPGSKNAKITADHGLAFYACLRPRAPQ</sequence>
<dbReference type="Pfam" id="PF00182">
    <property type="entry name" value="Glyco_hydro_19"/>
    <property type="match status" value="1"/>
</dbReference>
<feature type="signal peptide" evidence="1">
    <location>
        <begin position="1"/>
        <end position="22"/>
    </location>
</feature>
<dbReference type="Gene3D" id="1.10.530.10">
    <property type="match status" value="1"/>
</dbReference>
<proteinExistence type="predicted"/>
<dbReference type="Proteomes" id="UP000509782">
    <property type="component" value="Chromosome"/>
</dbReference>
<dbReference type="SUPFAM" id="SSF53955">
    <property type="entry name" value="Lysozyme-like"/>
    <property type="match status" value="1"/>
</dbReference>
<dbReference type="GO" id="GO:0016998">
    <property type="term" value="P:cell wall macromolecule catabolic process"/>
    <property type="evidence" value="ECO:0007669"/>
    <property type="project" value="InterPro"/>
</dbReference>
<gene>
    <name evidence="3" type="ORF">FOC81_17905</name>
</gene>
<reference evidence="3 4" key="1">
    <citation type="submission" date="2020-05" db="EMBL/GenBank/DDBJ databases">
        <title>FDA dAtabase for Regulatory Grade micrObial Sequences (FDA-ARGOS): Supporting development and validation of Infectious Disease Dx tests.</title>
        <authorList>
            <person name="Sproer C."/>
            <person name="Gronow S."/>
            <person name="Severitt S."/>
            <person name="Schroder I."/>
            <person name="Tallon L."/>
            <person name="Sadzewicz L."/>
            <person name="Zhao X."/>
            <person name="Vavikolanu K."/>
            <person name="Mehta A."/>
            <person name="Aluvathingal J."/>
            <person name="Nadendla S."/>
            <person name="Myers T."/>
            <person name="Yan Y."/>
            <person name="Sichtig H."/>
        </authorList>
    </citation>
    <scope>NUCLEOTIDE SEQUENCE [LARGE SCALE GENOMIC DNA]</scope>
    <source>
        <strain evidence="3 4">FDAARGOS_787</strain>
    </source>
</reference>
<dbReference type="GO" id="GO:0004568">
    <property type="term" value="F:chitinase activity"/>
    <property type="evidence" value="ECO:0007669"/>
    <property type="project" value="InterPro"/>
</dbReference>
<feature type="domain" description="Glycoside hydrolase family 19 catalytic" evidence="2">
    <location>
        <begin position="66"/>
        <end position="161"/>
    </location>
</feature>
<name>A0A6N0JP39_ACHDE</name>
<dbReference type="AlphaFoldDB" id="A0A6N0JP39"/>
<evidence type="ECO:0000259" key="2">
    <source>
        <dbReference type="Pfam" id="PF00182"/>
    </source>
</evidence>
<protein>
    <recommendedName>
        <fullName evidence="2">Glycoside hydrolase family 19 catalytic domain-containing protein</fullName>
    </recommendedName>
</protein>
<dbReference type="EMBL" id="CP054569">
    <property type="protein sequence ID" value="QKQ48466.1"/>
    <property type="molecule type" value="Genomic_DNA"/>
</dbReference>
<organism evidence="3 4">
    <name type="scientific">Achromobacter denitrificans</name>
    <name type="common">Alcaligenes denitrificans</name>
    <dbReference type="NCBI Taxonomy" id="32002"/>
    <lineage>
        <taxon>Bacteria</taxon>
        <taxon>Pseudomonadati</taxon>
        <taxon>Pseudomonadota</taxon>
        <taxon>Betaproteobacteria</taxon>
        <taxon>Burkholderiales</taxon>
        <taxon>Alcaligenaceae</taxon>
        <taxon>Achromobacter</taxon>
    </lineage>
</organism>
<evidence type="ECO:0000313" key="3">
    <source>
        <dbReference type="EMBL" id="QKQ48466.1"/>
    </source>
</evidence>
<dbReference type="InterPro" id="IPR023346">
    <property type="entry name" value="Lysozyme-like_dom_sf"/>
</dbReference>